<sequence>MECIGALKPSRILDMGAGNGILCADLNRAGYDVVGTDYDEVGIAIARQAYPQLPFYTFGVQDDPALLLKTEAKFDLVVSTEVVEHLYNPHQLFTYASGVLKEGGYLLVTTPYHGYWKNLMLAVFDKWDEHHAPLWYGGHVKFFSKQSLRQLFADTGFDPIEFHGVGRLPYLWKSMVVLGRKRSQ</sequence>
<evidence type="ECO:0000313" key="2">
    <source>
        <dbReference type="Proteomes" id="UP000238375"/>
    </source>
</evidence>
<gene>
    <name evidence="1" type="ORF">CLV58_11453</name>
</gene>
<keyword evidence="2" id="KW-1185">Reference proteome</keyword>
<name>A0A2T0SPY6_9BACT</name>
<dbReference type="Proteomes" id="UP000238375">
    <property type="component" value="Unassembled WGS sequence"/>
</dbReference>
<protein>
    <submittedName>
        <fullName evidence="1">2-polyprenyl-6-hydroxyphenyl methylase/3-demethylubiquinone-9 3-methyltransferase</fullName>
    </submittedName>
</protein>
<dbReference type="GO" id="GO:0032259">
    <property type="term" value="P:methylation"/>
    <property type="evidence" value="ECO:0007669"/>
    <property type="project" value="UniProtKB-KW"/>
</dbReference>
<comment type="caution">
    <text evidence="1">The sequence shown here is derived from an EMBL/GenBank/DDBJ whole genome shotgun (WGS) entry which is preliminary data.</text>
</comment>
<dbReference type="PANTHER" id="PTHR43861">
    <property type="entry name" value="TRANS-ACONITATE 2-METHYLTRANSFERASE-RELATED"/>
    <property type="match status" value="1"/>
</dbReference>
<accession>A0A2T0SPY6</accession>
<dbReference type="SUPFAM" id="SSF53335">
    <property type="entry name" value="S-adenosyl-L-methionine-dependent methyltransferases"/>
    <property type="match status" value="1"/>
</dbReference>
<dbReference type="AlphaFoldDB" id="A0A2T0SPY6"/>
<keyword evidence="1" id="KW-0489">Methyltransferase</keyword>
<evidence type="ECO:0000313" key="1">
    <source>
        <dbReference type="EMBL" id="PRY35468.1"/>
    </source>
</evidence>
<keyword evidence="1" id="KW-0808">Transferase</keyword>
<reference evidence="1 2" key="1">
    <citation type="submission" date="2018-03" db="EMBL/GenBank/DDBJ databases">
        <title>Genomic Encyclopedia of Archaeal and Bacterial Type Strains, Phase II (KMG-II): from individual species to whole genera.</title>
        <authorList>
            <person name="Goeker M."/>
        </authorList>
    </citation>
    <scope>NUCLEOTIDE SEQUENCE [LARGE SCALE GENOMIC DNA]</scope>
    <source>
        <strain evidence="1 2">DSM 28354</strain>
    </source>
</reference>
<proteinExistence type="predicted"/>
<organism evidence="1 2">
    <name type="scientific">Spirosoma oryzae</name>
    <dbReference type="NCBI Taxonomy" id="1469603"/>
    <lineage>
        <taxon>Bacteria</taxon>
        <taxon>Pseudomonadati</taxon>
        <taxon>Bacteroidota</taxon>
        <taxon>Cytophagia</taxon>
        <taxon>Cytophagales</taxon>
        <taxon>Cytophagaceae</taxon>
        <taxon>Spirosoma</taxon>
    </lineage>
</organism>
<dbReference type="InterPro" id="IPR029063">
    <property type="entry name" value="SAM-dependent_MTases_sf"/>
</dbReference>
<dbReference type="Pfam" id="PF13489">
    <property type="entry name" value="Methyltransf_23"/>
    <property type="match status" value="1"/>
</dbReference>
<dbReference type="Gene3D" id="3.40.50.150">
    <property type="entry name" value="Vaccinia Virus protein VP39"/>
    <property type="match status" value="1"/>
</dbReference>
<dbReference type="CDD" id="cd02440">
    <property type="entry name" value="AdoMet_MTases"/>
    <property type="match status" value="1"/>
</dbReference>
<keyword evidence="1" id="KW-0830">Ubiquinone</keyword>
<dbReference type="EMBL" id="PVTE01000014">
    <property type="protein sequence ID" value="PRY35468.1"/>
    <property type="molecule type" value="Genomic_DNA"/>
</dbReference>
<dbReference type="OrthoDB" id="9789123at2"/>
<dbReference type="GO" id="GO:0008168">
    <property type="term" value="F:methyltransferase activity"/>
    <property type="evidence" value="ECO:0007669"/>
    <property type="project" value="UniProtKB-KW"/>
</dbReference>